<comment type="pathway">
    <text evidence="1">Lipid metabolism.</text>
</comment>
<evidence type="ECO:0000259" key="7">
    <source>
        <dbReference type="SMART" id="SM00563"/>
    </source>
</evidence>
<dbReference type="PANTHER" id="PTHR10434">
    <property type="entry name" value="1-ACYL-SN-GLYCEROL-3-PHOSPHATE ACYLTRANSFERASE"/>
    <property type="match status" value="1"/>
</dbReference>
<dbReference type="Proteomes" id="UP001530293">
    <property type="component" value="Unassembled WGS sequence"/>
</dbReference>
<dbReference type="PANTHER" id="PTHR10434:SF64">
    <property type="entry name" value="1-ACYL-SN-GLYCEROL-3-PHOSPHATE ACYLTRANSFERASE-RELATED"/>
    <property type="match status" value="1"/>
</dbReference>
<evidence type="ECO:0000256" key="1">
    <source>
        <dbReference type="ARBA" id="ARBA00005189"/>
    </source>
</evidence>
<name>A0ABD3M5R6_9STRA</name>
<evidence type="ECO:0000256" key="2">
    <source>
        <dbReference type="ARBA" id="ARBA00022516"/>
    </source>
</evidence>
<comment type="caution">
    <text evidence="8">The sequence shown here is derived from an EMBL/GenBank/DDBJ whole genome shotgun (WGS) entry which is preliminary data.</text>
</comment>
<feature type="region of interest" description="Disordered" evidence="6">
    <location>
        <begin position="450"/>
        <end position="476"/>
    </location>
</feature>
<feature type="domain" description="Phospholipid/glycerol acyltransferase" evidence="7">
    <location>
        <begin position="664"/>
        <end position="797"/>
    </location>
</feature>
<proteinExistence type="predicted"/>
<sequence>MWMNPPIGDVDVGVGNNEPLSFNVENPAPPAADGIQMFEDMLFNVNEGKRIKRGWANQRSYSEPTLSILADVFDTIDASDFNENIHLGLESTPTVDGWASPPPPPVFDKVAPSNNDRNRNGGGMQQHSSRKRSSSEPFMITDIFNELQEFEPQNMFDGRLAGDSSNNRTFRSATAPPEWNSFTMGQVMLNGQHEFDDNFLFGQTPSTSATSFLTSSATSSPAHQAGSNTPALNDFTLALCAVQETQTNLRTLQPLIMQLGNLAAMEEISIASKLTASSSQYILTSDLPNVYACLNDAWERIKKLEDLLSMSAAAKLQQEPQQQQQPQGHNNLSELQMMLTHGSTGVPSPGGVMSNYPSSMVTLTPSPRPLFQPNPVNHGAPIPPTTGAFAPSALAATNKTDPIGNANSTSDAGVPSKLKNTPILVKTMTPLPKANISPCNTTALATSATPSLPSIPSIGKNDGDLKDLPPPSNTDPDIIMKRLQALMERTQMSQKRLQLSVHPSSKRIISSNMKQANIFLSLSYLALCCKKHANVQSFLLQYRPKPYHNAFIQVNVGSFPGDWSDVKPNHVENNSIAVSSEPMLSPIQSAWTKYGMIAYVAHMCAFLPLSLIPTYIQTKLGLLNEVQSNHQALQVGQKCAQTLLRWIPFMDVEVTPFLGNNQPTIWVCNHESMLDTFVLLATDEKLRGKDRRPIKTIYWKGLDANPICRILFHMAGFISVDMADNGNGNPNEYNRASFKQMISDTRDAISAGFDILILPEGQLNPTPEKGLQPILPGAFALSQSSHRPIQMVALYGCHNLWHADDRIGMKPIGRVVKIKAFPPMKRALRSVEDFRTAFTAIVGKFASTGQDLSKEETDYWFN</sequence>
<evidence type="ECO:0000256" key="6">
    <source>
        <dbReference type="SAM" id="MobiDB-lite"/>
    </source>
</evidence>
<keyword evidence="5" id="KW-0012">Acyltransferase</keyword>
<dbReference type="CDD" id="cd07989">
    <property type="entry name" value="LPLAT_AGPAT-like"/>
    <property type="match status" value="1"/>
</dbReference>
<evidence type="ECO:0000256" key="5">
    <source>
        <dbReference type="ARBA" id="ARBA00023315"/>
    </source>
</evidence>
<dbReference type="SUPFAM" id="SSF69593">
    <property type="entry name" value="Glycerol-3-phosphate (1)-acyltransferase"/>
    <property type="match status" value="1"/>
</dbReference>
<accession>A0ABD3M5R6</accession>
<evidence type="ECO:0000256" key="3">
    <source>
        <dbReference type="ARBA" id="ARBA00022679"/>
    </source>
</evidence>
<dbReference type="SMART" id="SM00563">
    <property type="entry name" value="PlsC"/>
    <property type="match status" value="1"/>
</dbReference>
<dbReference type="Pfam" id="PF01553">
    <property type="entry name" value="Acyltransferase"/>
    <property type="match status" value="1"/>
</dbReference>
<feature type="region of interest" description="Disordered" evidence="6">
    <location>
        <begin position="99"/>
        <end position="136"/>
    </location>
</feature>
<keyword evidence="2" id="KW-0444">Lipid biosynthesis</keyword>
<reference evidence="8 9" key="1">
    <citation type="submission" date="2024-10" db="EMBL/GenBank/DDBJ databases">
        <title>Updated reference genomes for cyclostephanoid diatoms.</title>
        <authorList>
            <person name="Roberts W.R."/>
            <person name="Alverson A.J."/>
        </authorList>
    </citation>
    <scope>NUCLEOTIDE SEQUENCE [LARGE SCALE GENOMIC DNA]</scope>
    <source>
        <strain evidence="8 9">AJA232-27</strain>
    </source>
</reference>
<dbReference type="AlphaFoldDB" id="A0ABD3M5R6"/>
<evidence type="ECO:0000313" key="8">
    <source>
        <dbReference type="EMBL" id="KAL3758198.1"/>
    </source>
</evidence>
<organism evidence="8 9">
    <name type="scientific">Discostella pseudostelligera</name>
    <dbReference type="NCBI Taxonomy" id="259834"/>
    <lineage>
        <taxon>Eukaryota</taxon>
        <taxon>Sar</taxon>
        <taxon>Stramenopiles</taxon>
        <taxon>Ochrophyta</taxon>
        <taxon>Bacillariophyta</taxon>
        <taxon>Coscinodiscophyceae</taxon>
        <taxon>Thalassiosirophycidae</taxon>
        <taxon>Stephanodiscales</taxon>
        <taxon>Stephanodiscaceae</taxon>
        <taxon>Discostella</taxon>
    </lineage>
</organism>
<protein>
    <recommendedName>
        <fullName evidence="7">Phospholipid/glycerol acyltransferase domain-containing protein</fullName>
    </recommendedName>
</protein>
<dbReference type="GO" id="GO:0016746">
    <property type="term" value="F:acyltransferase activity"/>
    <property type="evidence" value="ECO:0007669"/>
    <property type="project" value="UniProtKB-KW"/>
</dbReference>
<keyword evidence="9" id="KW-1185">Reference proteome</keyword>
<dbReference type="EMBL" id="JALLBG020000237">
    <property type="protein sequence ID" value="KAL3758198.1"/>
    <property type="molecule type" value="Genomic_DNA"/>
</dbReference>
<evidence type="ECO:0000256" key="4">
    <source>
        <dbReference type="ARBA" id="ARBA00023098"/>
    </source>
</evidence>
<gene>
    <name evidence="8" type="ORF">ACHAWU_004836</name>
</gene>
<evidence type="ECO:0000313" key="9">
    <source>
        <dbReference type="Proteomes" id="UP001530293"/>
    </source>
</evidence>
<keyword evidence="4" id="KW-0443">Lipid metabolism</keyword>
<dbReference type="GO" id="GO:0006629">
    <property type="term" value="P:lipid metabolic process"/>
    <property type="evidence" value="ECO:0007669"/>
    <property type="project" value="UniProtKB-KW"/>
</dbReference>
<keyword evidence="3" id="KW-0808">Transferase</keyword>
<dbReference type="InterPro" id="IPR002123">
    <property type="entry name" value="Plipid/glycerol_acylTrfase"/>
</dbReference>